<evidence type="ECO:0000256" key="4">
    <source>
        <dbReference type="RuleBase" id="RU362110"/>
    </source>
</evidence>
<dbReference type="OrthoDB" id="9807660at2"/>
<evidence type="ECO:0000256" key="1">
    <source>
        <dbReference type="ARBA" id="ARBA00009902"/>
    </source>
</evidence>
<dbReference type="InterPro" id="IPR013320">
    <property type="entry name" value="ConA-like_dom_sf"/>
</dbReference>
<dbReference type="CDD" id="cd18622">
    <property type="entry name" value="GH32_Inu-like"/>
    <property type="match status" value="1"/>
</dbReference>
<comment type="caution">
    <text evidence="7">The sequence shown here is derived from an EMBL/GenBank/DDBJ whole genome shotgun (WGS) entry which is preliminary data.</text>
</comment>
<evidence type="ECO:0000256" key="3">
    <source>
        <dbReference type="ARBA" id="ARBA00023295"/>
    </source>
</evidence>
<dbReference type="GO" id="GO:0005737">
    <property type="term" value="C:cytoplasm"/>
    <property type="evidence" value="ECO:0007669"/>
    <property type="project" value="TreeGrafter"/>
</dbReference>
<organism evidence="7 8">
    <name type="scientific">Saccharopolyspora aridisoli</name>
    <dbReference type="NCBI Taxonomy" id="2530385"/>
    <lineage>
        <taxon>Bacteria</taxon>
        <taxon>Bacillati</taxon>
        <taxon>Actinomycetota</taxon>
        <taxon>Actinomycetes</taxon>
        <taxon>Pseudonocardiales</taxon>
        <taxon>Pseudonocardiaceae</taxon>
        <taxon>Saccharopolyspora</taxon>
    </lineage>
</organism>
<reference evidence="7 8" key="1">
    <citation type="submission" date="2019-03" db="EMBL/GenBank/DDBJ databases">
        <title>Draft genome sequences of novel Actinobacteria.</title>
        <authorList>
            <person name="Sahin N."/>
            <person name="Ay H."/>
            <person name="Saygin H."/>
        </authorList>
    </citation>
    <scope>NUCLEOTIDE SEQUENCE [LARGE SCALE GENOMIC DNA]</scope>
    <source>
        <strain evidence="7 8">16K404</strain>
    </source>
</reference>
<proteinExistence type="inferred from homology"/>
<keyword evidence="3 4" id="KW-0326">Glycosidase</keyword>
<keyword evidence="8" id="KW-1185">Reference proteome</keyword>
<dbReference type="EMBL" id="SMKV01000011">
    <property type="protein sequence ID" value="TDC93129.1"/>
    <property type="molecule type" value="Genomic_DNA"/>
</dbReference>
<dbReference type="Pfam" id="PF00251">
    <property type="entry name" value="Glyco_hydro_32N"/>
    <property type="match status" value="1"/>
</dbReference>
<sequence length="512" mass="55377">MQPRQHIRTALPRRQFLAGTGALLGLGALGGLTTPGRAFAEETPHWRPAVRFAPARNWINDPNGLVFFEGEYHLFCQHNPHGDQWGNMSWAHAVSPDLVRWEELPVALEPDELGDIYSGSAVVDHHDTSGFFGGQPGLVAIYTSAGESQQQSIAYSTDRGRTWTKHADNPVIPNPGIEDFRDPKVFWHGGTGRWVLLIAAGDRIQIYGSANLRDWELLSEFGAEHGSHGGVWECPDLFELPVDGDPARTRWVLIVSINPGGPAGGSATQYFTGDFDGTRFTSDGSPEEVRWVDRGADFYAPQSFSDVPDGRRLWLGWTSNWNYADKIPTDPWRGMMSTPRQLSLATGAGGGLLLVQQPVGELAGVRANRRAWSGPLTEGGGVEFRGSAVDVVARFQLGAASAVGVDVFAGPGGRTRVGYDAAAGELFVDRTRSGRAQVSAEFPARHRTPLVVEGEAVELRVIADRSCVEVFADGGRAVLTDLVFPDEGSDRISAFAEGAGAHVELEVFDLAP</sequence>
<keyword evidence="2 4" id="KW-0378">Hydrolase</keyword>
<dbReference type="PANTHER" id="PTHR42800">
    <property type="entry name" value="EXOINULINASE INUD (AFU_ORTHOLOGUE AFUA_5G00480)"/>
    <property type="match status" value="1"/>
</dbReference>
<dbReference type="InterPro" id="IPR001362">
    <property type="entry name" value="Glyco_hydro_32"/>
</dbReference>
<feature type="domain" description="Glycosyl hydrolase family 32 N-terminal" evidence="5">
    <location>
        <begin position="52"/>
        <end position="356"/>
    </location>
</feature>
<dbReference type="SUPFAM" id="SSF49899">
    <property type="entry name" value="Concanavalin A-like lectins/glucanases"/>
    <property type="match status" value="1"/>
</dbReference>
<dbReference type="RefSeq" id="WP_132622353.1">
    <property type="nucleotide sequence ID" value="NZ_SMKV01000011.1"/>
</dbReference>
<name>A0A4R4V1P6_9PSEU</name>
<dbReference type="AlphaFoldDB" id="A0A4R4V1P6"/>
<dbReference type="GO" id="GO:0005987">
    <property type="term" value="P:sucrose catabolic process"/>
    <property type="evidence" value="ECO:0007669"/>
    <property type="project" value="TreeGrafter"/>
</dbReference>
<dbReference type="SMART" id="SM00640">
    <property type="entry name" value="Glyco_32"/>
    <property type="match status" value="1"/>
</dbReference>
<evidence type="ECO:0000259" key="5">
    <source>
        <dbReference type="Pfam" id="PF00251"/>
    </source>
</evidence>
<dbReference type="InterPro" id="IPR013148">
    <property type="entry name" value="Glyco_hydro_32_N"/>
</dbReference>
<evidence type="ECO:0000313" key="7">
    <source>
        <dbReference type="EMBL" id="TDC93129.1"/>
    </source>
</evidence>
<dbReference type="Pfam" id="PF08244">
    <property type="entry name" value="Glyco_hydro_32C"/>
    <property type="match status" value="1"/>
</dbReference>
<dbReference type="GO" id="GO:0004575">
    <property type="term" value="F:sucrose alpha-glucosidase activity"/>
    <property type="evidence" value="ECO:0007669"/>
    <property type="project" value="TreeGrafter"/>
</dbReference>
<dbReference type="SUPFAM" id="SSF75005">
    <property type="entry name" value="Arabinanase/levansucrase/invertase"/>
    <property type="match status" value="1"/>
</dbReference>
<protein>
    <submittedName>
        <fullName evidence="7">Glycoside hydrolase family 32 protein</fullName>
    </submittedName>
</protein>
<dbReference type="InterPro" id="IPR023296">
    <property type="entry name" value="Glyco_hydro_beta-prop_sf"/>
</dbReference>
<gene>
    <name evidence="7" type="ORF">E1161_11155</name>
</gene>
<evidence type="ECO:0000256" key="2">
    <source>
        <dbReference type="ARBA" id="ARBA00022801"/>
    </source>
</evidence>
<dbReference type="Gene3D" id="2.115.10.20">
    <property type="entry name" value="Glycosyl hydrolase domain, family 43"/>
    <property type="match status" value="1"/>
</dbReference>
<dbReference type="PANTHER" id="PTHR42800:SF1">
    <property type="entry name" value="EXOINULINASE INUD (AFU_ORTHOLOGUE AFUA_5G00480)"/>
    <property type="match status" value="1"/>
</dbReference>
<comment type="similarity">
    <text evidence="1 4">Belongs to the glycosyl hydrolase 32 family.</text>
</comment>
<dbReference type="InterPro" id="IPR013189">
    <property type="entry name" value="Glyco_hydro_32_C"/>
</dbReference>
<dbReference type="PROSITE" id="PS51318">
    <property type="entry name" value="TAT"/>
    <property type="match status" value="1"/>
</dbReference>
<accession>A0A4R4V1P6</accession>
<dbReference type="InterPro" id="IPR006311">
    <property type="entry name" value="TAT_signal"/>
</dbReference>
<feature type="domain" description="Glycosyl hydrolase family 32 C-terminal" evidence="6">
    <location>
        <begin position="381"/>
        <end position="506"/>
    </location>
</feature>
<dbReference type="Gene3D" id="2.60.120.560">
    <property type="entry name" value="Exo-inulinase, domain 1"/>
    <property type="match status" value="1"/>
</dbReference>
<evidence type="ECO:0000313" key="8">
    <source>
        <dbReference type="Proteomes" id="UP000294744"/>
    </source>
</evidence>
<evidence type="ECO:0000259" key="6">
    <source>
        <dbReference type="Pfam" id="PF08244"/>
    </source>
</evidence>
<dbReference type="Proteomes" id="UP000294744">
    <property type="component" value="Unassembled WGS sequence"/>
</dbReference>